<dbReference type="STRING" id="6216.A0A0R3SCS2"/>
<dbReference type="InterPro" id="IPR004843">
    <property type="entry name" value="Calcineurin-like_PHP"/>
</dbReference>
<dbReference type="Gene3D" id="3.60.21.10">
    <property type="match status" value="1"/>
</dbReference>
<dbReference type="CDD" id="cd00839">
    <property type="entry name" value="MPP_PAPs"/>
    <property type="match status" value="1"/>
</dbReference>
<dbReference type="InterPro" id="IPR029052">
    <property type="entry name" value="Metallo-depent_PP-like"/>
</dbReference>
<dbReference type="PANTHER" id="PTHR45867">
    <property type="entry name" value="PURPLE ACID PHOSPHATASE"/>
    <property type="match status" value="1"/>
</dbReference>
<dbReference type="Pfam" id="PF14008">
    <property type="entry name" value="Metallophos_C"/>
    <property type="match status" value="1"/>
</dbReference>
<name>A0A0R3SCS2_HYMDI</name>
<reference evidence="4" key="1">
    <citation type="submission" date="2017-02" db="UniProtKB">
        <authorList>
            <consortium name="WormBaseParasite"/>
        </authorList>
    </citation>
    <scope>IDENTIFICATION</scope>
</reference>
<organism evidence="4">
    <name type="scientific">Hymenolepis diminuta</name>
    <name type="common">Rat tapeworm</name>
    <dbReference type="NCBI Taxonomy" id="6216"/>
    <lineage>
        <taxon>Eukaryota</taxon>
        <taxon>Metazoa</taxon>
        <taxon>Spiralia</taxon>
        <taxon>Lophotrochozoa</taxon>
        <taxon>Platyhelminthes</taxon>
        <taxon>Cestoda</taxon>
        <taxon>Eucestoda</taxon>
        <taxon>Cyclophyllidea</taxon>
        <taxon>Hymenolepididae</taxon>
        <taxon>Hymenolepis</taxon>
    </lineage>
</organism>
<evidence type="ECO:0000259" key="3">
    <source>
        <dbReference type="Pfam" id="PF14008"/>
    </source>
</evidence>
<dbReference type="PANTHER" id="PTHR45867:SF3">
    <property type="entry name" value="ACID PHOSPHATASE TYPE 7"/>
    <property type="match status" value="1"/>
</dbReference>
<dbReference type="AlphaFoldDB" id="A0A0R3SCS2"/>
<dbReference type="Pfam" id="PF00149">
    <property type="entry name" value="Metallophos"/>
    <property type="match status" value="1"/>
</dbReference>
<evidence type="ECO:0000256" key="1">
    <source>
        <dbReference type="ARBA" id="ARBA00023180"/>
    </source>
</evidence>
<dbReference type="InterPro" id="IPR025733">
    <property type="entry name" value="PAPs_C"/>
</dbReference>
<dbReference type="GO" id="GO:0016787">
    <property type="term" value="F:hydrolase activity"/>
    <property type="evidence" value="ECO:0007669"/>
    <property type="project" value="InterPro"/>
</dbReference>
<keyword evidence="1" id="KW-0325">Glycoprotein</keyword>
<dbReference type="SUPFAM" id="SSF56300">
    <property type="entry name" value="Metallo-dependent phosphatases"/>
    <property type="match status" value="1"/>
</dbReference>
<evidence type="ECO:0000259" key="2">
    <source>
        <dbReference type="Pfam" id="PF00149"/>
    </source>
</evidence>
<proteinExistence type="predicted"/>
<accession>A0A0R3SCS2</accession>
<protein>
    <submittedName>
        <fullName evidence="4">Purple acid phosphatase</fullName>
    </submittedName>
</protein>
<dbReference type="WBParaSite" id="HDID_0000240701-mRNA-1">
    <property type="protein sequence ID" value="HDID_0000240701-mRNA-1"/>
    <property type="gene ID" value="HDID_0000240701"/>
</dbReference>
<sequence length="379" mass="43734">LLVYKVGNNATNDDSNWSSPYTFRTLPAGTNWPVTCVMLGDLGADDGFSIPHLEEEAKAGIYHVIFHNGDFAYDFDKENGRLGDRFMRLMQETIARVPYMTAVGNHESAYNFSHYKNRFNMPDNNDNMFYSINIGPIHWIAYVSDYYYFLQFGTEQIYRQYAWLEKDLMEANKPENRAKHPWIVAFSHRPMYCSNDDTEHCRNPNNRIREGIKITDGKSKYFILGLEDLFYRESVDIVFGAHEHSYERCFPVYKQKKCPTRDKDPYYNPTGPIHIVAGAAGNNEGQTGFVKNPPAYSAFRSDDYGYTRIVAVNGSYMYMEEISVKSAEGLHETPKVIDKFQIWKTTDRPNFTCHQATGFSEPPAFSLWDWLHFPAGADL</sequence>
<feature type="domain" description="Calcineurin-like phosphoesterase" evidence="2">
    <location>
        <begin position="57"/>
        <end position="246"/>
    </location>
</feature>
<evidence type="ECO:0000313" key="4">
    <source>
        <dbReference type="WBParaSite" id="HDID_0000240701-mRNA-1"/>
    </source>
</evidence>
<feature type="domain" description="Purple acid phosphatase C-terminal" evidence="3">
    <location>
        <begin position="271"/>
        <end position="325"/>
    </location>
</feature>
<dbReference type="InterPro" id="IPR041792">
    <property type="entry name" value="MPP_PAP"/>
</dbReference>